<dbReference type="InterPro" id="IPR036388">
    <property type="entry name" value="WH-like_DNA-bd_sf"/>
</dbReference>
<gene>
    <name evidence="10" type="ORF">ENM99_05290</name>
</gene>
<reference evidence="10" key="1">
    <citation type="journal article" date="2020" name="mSystems">
        <title>Genome- and Community-Level Interaction Insights into Carbon Utilization and Element Cycling Functions of Hydrothermarchaeota in Hydrothermal Sediment.</title>
        <authorList>
            <person name="Zhou Z."/>
            <person name="Liu Y."/>
            <person name="Xu W."/>
            <person name="Pan J."/>
            <person name="Luo Z.H."/>
            <person name="Li M."/>
        </authorList>
    </citation>
    <scope>NUCLEOTIDE SEQUENCE [LARGE SCALE GENOMIC DNA]</scope>
    <source>
        <strain evidence="10">SpSt-1135</strain>
    </source>
</reference>
<keyword evidence="1 6" id="KW-0597">Phosphoprotein</keyword>
<evidence type="ECO:0000259" key="8">
    <source>
        <dbReference type="PROSITE" id="PS50110"/>
    </source>
</evidence>
<dbReference type="GO" id="GO:0000156">
    <property type="term" value="F:phosphorelay response regulator activity"/>
    <property type="evidence" value="ECO:0007669"/>
    <property type="project" value="TreeGrafter"/>
</dbReference>
<dbReference type="GO" id="GO:0005829">
    <property type="term" value="C:cytosol"/>
    <property type="evidence" value="ECO:0007669"/>
    <property type="project" value="TreeGrafter"/>
</dbReference>
<dbReference type="PROSITE" id="PS50110">
    <property type="entry name" value="RESPONSE_REGULATORY"/>
    <property type="match status" value="1"/>
</dbReference>
<organism evidence="10">
    <name type="scientific">Desulfurella acetivorans</name>
    <dbReference type="NCBI Taxonomy" id="33002"/>
    <lineage>
        <taxon>Bacteria</taxon>
        <taxon>Pseudomonadati</taxon>
        <taxon>Campylobacterota</taxon>
        <taxon>Desulfurellia</taxon>
        <taxon>Desulfurellales</taxon>
        <taxon>Desulfurellaceae</taxon>
        <taxon>Desulfurella</taxon>
    </lineage>
</organism>
<keyword evidence="5" id="KW-0804">Transcription</keyword>
<dbReference type="SUPFAM" id="SSF46894">
    <property type="entry name" value="C-terminal effector domain of the bipartite response regulators"/>
    <property type="match status" value="1"/>
</dbReference>
<evidence type="ECO:0000256" key="6">
    <source>
        <dbReference type="PROSITE-ProRule" id="PRU00169"/>
    </source>
</evidence>
<accession>A0A7C6A7C4</accession>
<dbReference type="Pfam" id="PF00072">
    <property type="entry name" value="Response_reg"/>
    <property type="match status" value="1"/>
</dbReference>
<evidence type="ECO:0000259" key="9">
    <source>
        <dbReference type="PROSITE" id="PS51755"/>
    </source>
</evidence>
<dbReference type="PANTHER" id="PTHR48111">
    <property type="entry name" value="REGULATOR OF RPOS"/>
    <property type="match status" value="1"/>
</dbReference>
<dbReference type="InterPro" id="IPR001789">
    <property type="entry name" value="Sig_transdc_resp-reg_receiver"/>
</dbReference>
<dbReference type="GO" id="GO:0000976">
    <property type="term" value="F:transcription cis-regulatory region binding"/>
    <property type="evidence" value="ECO:0007669"/>
    <property type="project" value="TreeGrafter"/>
</dbReference>
<evidence type="ECO:0000256" key="2">
    <source>
        <dbReference type="ARBA" id="ARBA00023012"/>
    </source>
</evidence>
<evidence type="ECO:0000256" key="1">
    <source>
        <dbReference type="ARBA" id="ARBA00022553"/>
    </source>
</evidence>
<feature type="DNA-binding region" description="OmpR/PhoB-type" evidence="7">
    <location>
        <begin position="125"/>
        <end position="224"/>
    </location>
</feature>
<dbReference type="SUPFAM" id="SSF52172">
    <property type="entry name" value="CheY-like"/>
    <property type="match status" value="1"/>
</dbReference>
<dbReference type="PROSITE" id="PS51755">
    <property type="entry name" value="OMPR_PHOB"/>
    <property type="match status" value="1"/>
</dbReference>
<dbReference type="CDD" id="cd00383">
    <property type="entry name" value="trans_reg_C"/>
    <property type="match status" value="1"/>
</dbReference>
<feature type="domain" description="OmpR/PhoB-type" evidence="9">
    <location>
        <begin position="125"/>
        <end position="224"/>
    </location>
</feature>
<sequence>MINILMIEDDTGLAELLKEYLAKFNMKVTNFESPTKGLQALEKMHYDLLILDLSLPELDGIDVCKKIAKNAIDIPIIISSARSDYSDKVLALEIAADDYLAKPYNPRELVARIQALLRRTKLHKTQKNAKSDFDIDENEMTIAHKGNKLNLTSAEYEVLALFLKNKNRVLTRDFILENTKTMDYESIDRSVDVIVGRIRKKIGDDPKEPHYIKSIRGLGYKFEE</sequence>
<feature type="domain" description="Response regulatory" evidence="8">
    <location>
        <begin position="3"/>
        <end position="117"/>
    </location>
</feature>
<dbReference type="GO" id="GO:0032993">
    <property type="term" value="C:protein-DNA complex"/>
    <property type="evidence" value="ECO:0007669"/>
    <property type="project" value="TreeGrafter"/>
</dbReference>
<dbReference type="GO" id="GO:0006355">
    <property type="term" value="P:regulation of DNA-templated transcription"/>
    <property type="evidence" value="ECO:0007669"/>
    <property type="project" value="InterPro"/>
</dbReference>
<dbReference type="Gene3D" id="3.40.50.2300">
    <property type="match status" value="1"/>
</dbReference>
<comment type="caution">
    <text evidence="10">The sequence shown here is derived from an EMBL/GenBank/DDBJ whole genome shotgun (WGS) entry which is preliminary data.</text>
</comment>
<dbReference type="InterPro" id="IPR016032">
    <property type="entry name" value="Sig_transdc_resp-reg_C-effctor"/>
</dbReference>
<dbReference type="Pfam" id="PF00486">
    <property type="entry name" value="Trans_reg_C"/>
    <property type="match status" value="1"/>
</dbReference>
<evidence type="ECO:0000313" key="10">
    <source>
        <dbReference type="EMBL" id="HHS49244.1"/>
    </source>
</evidence>
<keyword evidence="2" id="KW-0902">Two-component regulatory system</keyword>
<evidence type="ECO:0000256" key="7">
    <source>
        <dbReference type="PROSITE-ProRule" id="PRU01091"/>
    </source>
</evidence>
<keyword evidence="3" id="KW-0805">Transcription regulation</keyword>
<dbReference type="AlphaFoldDB" id="A0A7C6A7C4"/>
<dbReference type="InterPro" id="IPR001867">
    <property type="entry name" value="OmpR/PhoB-type_DNA-bd"/>
</dbReference>
<name>A0A7C6A7C4_DESAE</name>
<dbReference type="Gene3D" id="1.10.10.10">
    <property type="entry name" value="Winged helix-like DNA-binding domain superfamily/Winged helix DNA-binding domain"/>
    <property type="match status" value="1"/>
</dbReference>
<dbReference type="PANTHER" id="PTHR48111:SF22">
    <property type="entry name" value="REGULATOR OF RPOS"/>
    <property type="match status" value="1"/>
</dbReference>
<keyword evidence="4 7" id="KW-0238">DNA-binding</keyword>
<dbReference type="EMBL" id="DRZX01000255">
    <property type="protein sequence ID" value="HHS49244.1"/>
    <property type="molecule type" value="Genomic_DNA"/>
</dbReference>
<dbReference type="InterPro" id="IPR011006">
    <property type="entry name" value="CheY-like_superfamily"/>
</dbReference>
<evidence type="ECO:0000256" key="5">
    <source>
        <dbReference type="ARBA" id="ARBA00023163"/>
    </source>
</evidence>
<dbReference type="InterPro" id="IPR039420">
    <property type="entry name" value="WalR-like"/>
</dbReference>
<dbReference type="SMART" id="SM00862">
    <property type="entry name" value="Trans_reg_C"/>
    <property type="match status" value="1"/>
</dbReference>
<evidence type="ECO:0000256" key="3">
    <source>
        <dbReference type="ARBA" id="ARBA00023015"/>
    </source>
</evidence>
<dbReference type="Proteomes" id="UP000886400">
    <property type="component" value="Unassembled WGS sequence"/>
</dbReference>
<feature type="modified residue" description="4-aspartylphosphate" evidence="6">
    <location>
        <position position="52"/>
    </location>
</feature>
<dbReference type="Gene3D" id="6.10.250.690">
    <property type="match status" value="1"/>
</dbReference>
<dbReference type="SMART" id="SM00448">
    <property type="entry name" value="REC"/>
    <property type="match status" value="1"/>
</dbReference>
<proteinExistence type="predicted"/>
<evidence type="ECO:0000256" key="4">
    <source>
        <dbReference type="ARBA" id="ARBA00023125"/>
    </source>
</evidence>
<protein>
    <submittedName>
        <fullName evidence="10">Response regulator transcription factor</fullName>
    </submittedName>
</protein>